<reference evidence="6 7" key="1">
    <citation type="submission" date="2017-10" db="EMBL/GenBank/DDBJ databases">
        <title>Extensive intraspecific genome diversity in a model arbuscular mycorrhizal fungus.</title>
        <authorList>
            <person name="Chen E.C.H."/>
            <person name="Morin E."/>
            <person name="Baudet D."/>
            <person name="Noel J."/>
            <person name="Ndikumana S."/>
            <person name="Charron P."/>
            <person name="St-Onge C."/>
            <person name="Giorgi J."/>
            <person name="Grigoriev I.V."/>
            <person name="Roux C."/>
            <person name="Martin F.M."/>
            <person name="Corradi N."/>
        </authorList>
    </citation>
    <scope>NUCLEOTIDE SEQUENCE [LARGE SCALE GENOMIC DNA]</scope>
    <source>
        <strain evidence="6 7">A1</strain>
    </source>
</reference>
<dbReference type="VEuPathDB" id="FungiDB:FUN_006687"/>
<evidence type="ECO:0000256" key="2">
    <source>
        <dbReference type="ARBA" id="ARBA00022741"/>
    </source>
</evidence>
<dbReference type="InterPro" id="IPR011009">
    <property type="entry name" value="Kinase-like_dom_sf"/>
</dbReference>
<dbReference type="InterPro" id="IPR051681">
    <property type="entry name" value="Ser/Thr_Kinases-Pseudokinases"/>
</dbReference>
<keyword evidence="2" id="KW-0547">Nucleotide-binding</keyword>
<evidence type="ECO:0000313" key="6">
    <source>
        <dbReference type="EMBL" id="PKC66953.1"/>
    </source>
</evidence>
<reference evidence="6 7" key="2">
    <citation type="submission" date="2017-10" db="EMBL/GenBank/DDBJ databases">
        <title>Genome analyses suggest a sexual origin of heterokaryosis in a supposedly ancient asexual fungus.</title>
        <authorList>
            <person name="Corradi N."/>
            <person name="Sedzielewska K."/>
            <person name="Noel J."/>
            <person name="Charron P."/>
            <person name="Farinelli L."/>
            <person name="Marton T."/>
            <person name="Kruger M."/>
            <person name="Pelin A."/>
            <person name="Brachmann A."/>
            <person name="Corradi N."/>
        </authorList>
    </citation>
    <scope>NUCLEOTIDE SEQUENCE [LARGE SCALE GENOMIC DNA]</scope>
    <source>
        <strain evidence="6 7">A1</strain>
    </source>
</reference>
<organism evidence="6 7">
    <name type="scientific">Rhizophagus irregularis</name>
    <dbReference type="NCBI Taxonomy" id="588596"/>
    <lineage>
        <taxon>Eukaryota</taxon>
        <taxon>Fungi</taxon>
        <taxon>Fungi incertae sedis</taxon>
        <taxon>Mucoromycota</taxon>
        <taxon>Glomeromycotina</taxon>
        <taxon>Glomeromycetes</taxon>
        <taxon>Glomerales</taxon>
        <taxon>Glomeraceae</taxon>
        <taxon>Rhizophagus</taxon>
    </lineage>
</organism>
<dbReference type="GO" id="GO:0004674">
    <property type="term" value="F:protein serine/threonine kinase activity"/>
    <property type="evidence" value="ECO:0007669"/>
    <property type="project" value="TreeGrafter"/>
</dbReference>
<dbReference type="VEuPathDB" id="FungiDB:RhiirA1_535242"/>
<evidence type="ECO:0000256" key="3">
    <source>
        <dbReference type="ARBA" id="ARBA00022777"/>
    </source>
</evidence>
<dbReference type="Gene3D" id="1.10.510.10">
    <property type="entry name" value="Transferase(Phosphotransferase) domain 1"/>
    <property type="match status" value="1"/>
</dbReference>
<evidence type="ECO:0000256" key="1">
    <source>
        <dbReference type="ARBA" id="ARBA00022679"/>
    </source>
</evidence>
<name>A0A2N0RUG2_9GLOM</name>
<keyword evidence="4" id="KW-0067">ATP-binding</keyword>
<sequence>MTSKATKVLENIVSFYRKYNLKVNENSFNPTPKLKSSPVPILFIPFNESEMICNFCGNKYSEASYCQKFCKNCLSKYLEDDNASVRNIEYNTCLLNNFNDNNNVIYLNAHIEYENTSIKCVNYFNQVISKSMPLGSYFKPCSCCYKIFSGWIGSTSPISILYLPWWDVSYSCIVCNRTLEFKTDCQKWCSYCIIIYTGCRHCLTTNIIFGITGESQCKKCKRISLITIEMIKIKKKYLEINTDIYKQISNYMNNTDKNSNPLELYKFIKDLDLIPLKPLICWSSYDQITNNKNSFKPNLPIMFIPFNNNEDKCHYCNKKYWETPLLKQKYCRYCLDLHIKFITKNTKHTIKDVYYIGDIINTHDHKADIYAQVIQKWDEIRTKILFFDKIVTNNNMIYYNEKITESCKLCGKLIYEQTSIDSEYKLCSNCYKISFECVKSTLIEKTIPILYLPWWDAYNQCIVCNKLLGFEGDYQKLCSNCFIFYTGCRYCLATNIIFGYTTQSKCNKSEGGFGIIYKALINGDVVVIKKILNSQEPNKYFLNELKSLYQCYDNKFECIIKCHGITKDPITKELMFIMKYANGGDLHNYLQENFAEITWKKKLHILWRISDGLQTIHEKDFVHRDFHSGNILIEIIENDSCKIDQYLIGDLGLSQPANDIPHDSSIYGVIPYIAPEIFKGVKFSKSSDIYCMGMIMWELTTGCKPFDNVEHDVDLIYKIIDGKRPNITDDTPEDFANLMKKCWNPDPKKRPSATDVCEIFNSWSNMGMDAEYFNQAEEIRLEFIKLKMLGPDFNEKSHPKAIYTSRSLSSLTGSPSILTFNTKPNNKLIEESINNKEYITKEYEFDINEI</sequence>
<dbReference type="VEuPathDB" id="FungiDB:RhiirFUN_005707"/>
<dbReference type="SUPFAM" id="SSF56112">
    <property type="entry name" value="Protein kinase-like (PK-like)"/>
    <property type="match status" value="1"/>
</dbReference>
<dbReference type="VEuPathDB" id="FungiDB:RhiirFUN_010621"/>
<dbReference type="InterPro" id="IPR001245">
    <property type="entry name" value="Ser-Thr/Tyr_kinase_cat_dom"/>
</dbReference>
<dbReference type="AlphaFoldDB" id="A0A2N0RUG2"/>
<proteinExistence type="predicted"/>
<dbReference type="PANTHER" id="PTHR44329">
    <property type="entry name" value="SERINE/THREONINE-PROTEIN KINASE TNNI3K-RELATED"/>
    <property type="match status" value="1"/>
</dbReference>
<keyword evidence="3 6" id="KW-0418">Kinase</keyword>
<evidence type="ECO:0000259" key="5">
    <source>
        <dbReference type="PROSITE" id="PS50011"/>
    </source>
</evidence>
<dbReference type="GO" id="GO:0005524">
    <property type="term" value="F:ATP binding"/>
    <property type="evidence" value="ECO:0007669"/>
    <property type="project" value="UniProtKB-KW"/>
</dbReference>
<dbReference type="EMBL" id="LLXH01000424">
    <property type="protein sequence ID" value="PKC66953.1"/>
    <property type="molecule type" value="Genomic_DNA"/>
</dbReference>
<accession>A0A2N0RUG2</accession>
<dbReference type="InterPro" id="IPR000719">
    <property type="entry name" value="Prot_kinase_dom"/>
</dbReference>
<dbReference type="PANTHER" id="PTHR44329:SF288">
    <property type="entry name" value="MITOGEN-ACTIVATED PROTEIN KINASE KINASE KINASE 20"/>
    <property type="match status" value="1"/>
</dbReference>
<gene>
    <name evidence="6" type="ORF">RhiirA1_535242</name>
</gene>
<keyword evidence="1" id="KW-0808">Transferase</keyword>
<dbReference type="PRINTS" id="PR00109">
    <property type="entry name" value="TYRKINASE"/>
</dbReference>
<feature type="domain" description="Protein kinase" evidence="5">
    <location>
        <begin position="502"/>
        <end position="764"/>
    </location>
</feature>
<evidence type="ECO:0000256" key="4">
    <source>
        <dbReference type="ARBA" id="ARBA00022840"/>
    </source>
</evidence>
<dbReference type="Proteomes" id="UP000232688">
    <property type="component" value="Unassembled WGS sequence"/>
</dbReference>
<dbReference type="VEuPathDB" id="FungiDB:FUN_021064"/>
<protein>
    <submittedName>
        <fullName evidence="6">Kinase-like protein</fullName>
    </submittedName>
</protein>
<comment type="caution">
    <text evidence="6">The sequence shown here is derived from an EMBL/GenBank/DDBJ whole genome shotgun (WGS) entry which is preliminary data.</text>
</comment>
<dbReference type="PROSITE" id="PS50011">
    <property type="entry name" value="PROTEIN_KINASE_DOM"/>
    <property type="match status" value="1"/>
</dbReference>
<evidence type="ECO:0000313" key="7">
    <source>
        <dbReference type="Proteomes" id="UP000232688"/>
    </source>
</evidence>
<dbReference type="Pfam" id="PF07714">
    <property type="entry name" value="PK_Tyr_Ser-Thr"/>
    <property type="match status" value="1"/>
</dbReference>